<proteinExistence type="predicted"/>
<evidence type="ECO:0000256" key="1">
    <source>
        <dbReference type="SAM" id="MobiDB-lite"/>
    </source>
</evidence>
<keyword evidence="2" id="KW-0732">Signal</keyword>
<organism evidence="3 4">
    <name type="scientific">Hoeflea alexandrii</name>
    <dbReference type="NCBI Taxonomy" id="288436"/>
    <lineage>
        <taxon>Bacteria</taxon>
        <taxon>Pseudomonadati</taxon>
        <taxon>Pseudomonadota</taxon>
        <taxon>Alphaproteobacteria</taxon>
        <taxon>Hyphomicrobiales</taxon>
        <taxon>Rhizobiaceae</taxon>
        <taxon>Hoeflea</taxon>
    </lineage>
</organism>
<gene>
    <name evidence="3" type="ORF">GTW23_15525</name>
</gene>
<accession>A0ABT1CTR3</accession>
<reference evidence="3 4" key="1">
    <citation type="submission" date="2020-01" db="EMBL/GenBank/DDBJ databases">
        <title>Genomes of bacteria type strains.</title>
        <authorList>
            <person name="Chen J."/>
            <person name="Zhu S."/>
            <person name="Yang J."/>
        </authorList>
    </citation>
    <scope>NUCLEOTIDE SEQUENCE [LARGE SCALE GENOMIC DNA]</scope>
    <source>
        <strain evidence="3 4">DSM 16655</strain>
    </source>
</reference>
<name>A0ABT1CTR3_9HYPH</name>
<feature type="chain" id="PRO_5047135778" evidence="2">
    <location>
        <begin position="29"/>
        <end position="143"/>
    </location>
</feature>
<evidence type="ECO:0000313" key="3">
    <source>
        <dbReference type="EMBL" id="MCO6409592.1"/>
    </source>
</evidence>
<feature type="region of interest" description="Disordered" evidence="1">
    <location>
        <begin position="103"/>
        <end position="143"/>
    </location>
</feature>
<dbReference type="EMBL" id="JAAAML010000003">
    <property type="protein sequence ID" value="MCO6409592.1"/>
    <property type="molecule type" value="Genomic_DNA"/>
</dbReference>
<dbReference type="RefSeq" id="WP_252916426.1">
    <property type="nucleotide sequence ID" value="NZ_JAAAML010000003.1"/>
</dbReference>
<dbReference type="Proteomes" id="UP001320715">
    <property type="component" value="Unassembled WGS sequence"/>
</dbReference>
<feature type="signal peptide" evidence="2">
    <location>
        <begin position="1"/>
        <end position="28"/>
    </location>
</feature>
<comment type="caution">
    <text evidence="3">The sequence shown here is derived from an EMBL/GenBank/DDBJ whole genome shotgun (WGS) entry which is preliminary data.</text>
</comment>
<evidence type="ECO:0000313" key="4">
    <source>
        <dbReference type="Proteomes" id="UP001320715"/>
    </source>
</evidence>
<sequence>MTMKQAGKCHARALAAALFCVTVLPAHAETKPTYDKRIEEAAIRMLVPKLGDMRGSLGVGGDDYLASMINEQVIARQQAPVRPEAMQPLAKQLQIFEDTPLRVANDMPKPEARPEQRPVAGNRAETPAATATERQSKGSFLFF</sequence>
<keyword evidence="4" id="KW-1185">Reference proteome</keyword>
<protein>
    <submittedName>
        <fullName evidence="3">Uncharacterized protein</fullName>
    </submittedName>
</protein>
<feature type="compositionally biased region" description="Low complexity" evidence="1">
    <location>
        <begin position="124"/>
        <end position="133"/>
    </location>
</feature>
<evidence type="ECO:0000256" key="2">
    <source>
        <dbReference type="SAM" id="SignalP"/>
    </source>
</evidence>